<keyword evidence="8" id="KW-0677">Repeat</keyword>
<dbReference type="GO" id="GO:0034220">
    <property type="term" value="P:monoatomic ion transmembrane transport"/>
    <property type="evidence" value="ECO:0007669"/>
    <property type="project" value="UniProtKB-KW"/>
</dbReference>
<dbReference type="SUPFAM" id="SSF52058">
    <property type="entry name" value="L domain-like"/>
    <property type="match status" value="1"/>
</dbReference>
<dbReference type="SMART" id="SM00369">
    <property type="entry name" value="LRR_TYP"/>
    <property type="match status" value="2"/>
</dbReference>
<keyword evidence="12" id="KW-1015">Disulfide bond</keyword>
<evidence type="ECO:0000256" key="3">
    <source>
        <dbReference type="ARBA" id="ARBA00022448"/>
    </source>
</evidence>
<dbReference type="InterPro" id="IPR003591">
    <property type="entry name" value="Leu-rich_rpt_typical-subtyp"/>
</dbReference>
<evidence type="ECO:0000256" key="9">
    <source>
        <dbReference type="ARBA" id="ARBA00022989"/>
    </source>
</evidence>
<feature type="signal peptide" evidence="15">
    <location>
        <begin position="1"/>
        <end position="23"/>
    </location>
</feature>
<comment type="subcellular location">
    <subcellularLocation>
        <location evidence="2 14">Cell membrane</location>
        <topology evidence="2 14">Multi-pass membrane protein</topology>
    </subcellularLocation>
    <subcellularLocation>
        <location evidence="1">Cell membrane</location>
        <topology evidence="1">Single-pass membrane protein</topology>
    </subcellularLocation>
</comment>
<dbReference type="InterPro" id="IPR001611">
    <property type="entry name" value="Leu-rich_rpt"/>
</dbReference>
<keyword evidence="14" id="KW-0675">Receptor</keyword>
<keyword evidence="17" id="KW-1185">Reference proteome</keyword>
<sequence length="398" mass="45769">MWRAKATSFFCFVVLFLPSEEKCTDDKVCVQMKTHGMLSADCYNKNIRNFPQCLRTDVEVIELSYNRIRKITKDEISRYKKLKMLYLADNLLTNLENSTFEDLTNLMSLDLSLNGISYLPPLVFHLPSLKRLYLSQNQNINIIEVVEETRPITSPLEAIDISFNELEVLPNFGILPNLWLYNISGNHLLSMRIRDIAGFCKLKKLDNTNFSAYFDNPCDCWNLQSWLEERNVNFTKIACDIKKEACTYTISDEDMSVYNACQQHIEEVSQKSSLVKIVCFNILLQTFLVCRALETEEKVDASGIIISITYFWILLVIVVPCVFVKNEFQTLMITLTEFAVKGGSCDKYDDHISNLILQVHHQTFEFSANGVLPLDGKLIYSILGAVITYLIILLQFNN</sequence>
<comment type="function">
    <text evidence="14">Gustatory receptor which mediates acceptance or avoidance behavior, depending on its substrates.</text>
</comment>
<proteinExistence type="inferred from homology"/>
<keyword evidence="5" id="KW-0433">Leucine-rich repeat</keyword>
<evidence type="ECO:0000313" key="17">
    <source>
        <dbReference type="Proteomes" id="UP001353858"/>
    </source>
</evidence>
<dbReference type="InterPro" id="IPR051432">
    <property type="entry name" value="KCNMA1_auxiliary"/>
</dbReference>
<feature type="chain" id="PRO_5042916067" description="Gustatory receptor" evidence="15">
    <location>
        <begin position="24"/>
        <end position="398"/>
    </location>
</feature>
<dbReference type="PANTHER" id="PTHR46473:SF10">
    <property type="entry name" value="LD45603P-RELATED"/>
    <property type="match status" value="1"/>
</dbReference>
<dbReference type="PROSITE" id="PS51450">
    <property type="entry name" value="LRR"/>
    <property type="match status" value="2"/>
</dbReference>
<dbReference type="Proteomes" id="UP001353858">
    <property type="component" value="Unassembled WGS sequence"/>
</dbReference>
<dbReference type="Pfam" id="PF13855">
    <property type="entry name" value="LRR_8"/>
    <property type="match status" value="1"/>
</dbReference>
<evidence type="ECO:0000256" key="2">
    <source>
        <dbReference type="ARBA" id="ARBA00004651"/>
    </source>
</evidence>
<evidence type="ECO:0000256" key="12">
    <source>
        <dbReference type="ARBA" id="ARBA00023157"/>
    </source>
</evidence>
<dbReference type="PANTHER" id="PTHR46473">
    <property type="entry name" value="GH08155P"/>
    <property type="match status" value="1"/>
</dbReference>
<dbReference type="EMBL" id="JARPUR010000006">
    <property type="protein sequence ID" value="KAK4874209.1"/>
    <property type="molecule type" value="Genomic_DNA"/>
</dbReference>
<dbReference type="InterPro" id="IPR013604">
    <property type="entry name" value="7TM_chemorcpt"/>
</dbReference>
<name>A0AAN7P097_9COLE</name>
<evidence type="ECO:0000256" key="13">
    <source>
        <dbReference type="ARBA" id="ARBA00023303"/>
    </source>
</evidence>
<keyword evidence="13" id="KW-0407">Ion channel</keyword>
<evidence type="ECO:0000256" key="14">
    <source>
        <dbReference type="RuleBase" id="RU363108"/>
    </source>
</evidence>
<keyword evidence="9 14" id="KW-1133">Transmembrane helix</keyword>
<protein>
    <recommendedName>
        <fullName evidence="14">Gustatory receptor</fullName>
    </recommendedName>
</protein>
<evidence type="ECO:0000256" key="11">
    <source>
        <dbReference type="ARBA" id="ARBA00023136"/>
    </source>
</evidence>
<evidence type="ECO:0000256" key="15">
    <source>
        <dbReference type="SAM" id="SignalP"/>
    </source>
</evidence>
<evidence type="ECO:0000313" key="16">
    <source>
        <dbReference type="EMBL" id="KAK4874209.1"/>
    </source>
</evidence>
<evidence type="ECO:0000256" key="6">
    <source>
        <dbReference type="ARBA" id="ARBA00022692"/>
    </source>
</evidence>
<comment type="caution">
    <text evidence="16">The sequence shown here is derived from an EMBL/GenBank/DDBJ whole genome shotgun (WGS) entry which is preliminary data.</text>
</comment>
<dbReference type="GO" id="GO:0050909">
    <property type="term" value="P:sensory perception of taste"/>
    <property type="evidence" value="ECO:0007669"/>
    <property type="project" value="InterPro"/>
</dbReference>
<gene>
    <name evidence="16" type="ORF">RN001_013569</name>
</gene>
<dbReference type="InterPro" id="IPR032675">
    <property type="entry name" value="LRR_dom_sf"/>
</dbReference>
<keyword evidence="7 15" id="KW-0732">Signal</keyword>
<accession>A0AAN7P097</accession>
<keyword evidence="10" id="KW-0406">Ion transport</keyword>
<dbReference type="Pfam" id="PF08395">
    <property type="entry name" value="7tm_7"/>
    <property type="match status" value="1"/>
</dbReference>
<keyword evidence="4 14" id="KW-1003">Cell membrane</keyword>
<keyword evidence="3" id="KW-0813">Transport</keyword>
<feature type="transmembrane region" description="Helical" evidence="14">
    <location>
        <begin position="305"/>
        <end position="325"/>
    </location>
</feature>
<evidence type="ECO:0000256" key="5">
    <source>
        <dbReference type="ARBA" id="ARBA00022614"/>
    </source>
</evidence>
<feature type="transmembrane region" description="Helical" evidence="14">
    <location>
        <begin position="378"/>
        <end position="396"/>
    </location>
</feature>
<comment type="caution">
    <text evidence="14">Lacks conserved residue(s) required for the propagation of feature annotation.</text>
</comment>
<evidence type="ECO:0000256" key="1">
    <source>
        <dbReference type="ARBA" id="ARBA00004162"/>
    </source>
</evidence>
<dbReference type="Gene3D" id="3.80.10.10">
    <property type="entry name" value="Ribonuclease Inhibitor"/>
    <property type="match status" value="1"/>
</dbReference>
<comment type="similarity">
    <text evidence="14">Belongs to the insect chemoreceptor superfamily. Gustatory receptor (GR) family.</text>
</comment>
<dbReference type="GO" id="GO:0007165">
    <property type="term" value="P:signal transduction"/>
    <property type="evidence" value="ECO:0007669"/>
    <property type="project" value="UniProtKB-KW"/>
</dbReference>
<evidence type="ECO:0000256" key="4">
    <source>
        <dbReference type="ARBA" id="ARBA00022475"/>
    </source>
</evidence>
<evidence type="ECO:0000256" key="7">
    <source>
        <dbReference type="ARBA" id="ARBA00022729"/>
    </source>
</evidence>
<dbReference type="AlphaFoldDB" id="A0AAN7P097"/>
<keyword evidence="14" id="KW-0807">Transducer</keyword>
<dbReference type="GO" id="GO:0005886">
    <property type="term" value="C:plasma membrane"/>
    <property type="evidence" value="ECO:0007669"/>
    <property type="project" value="UniProtKB-SubCell"/>
</dbReference>
<organism evidence="16 17">
    <name type="scientific">Aquatica leii</name>
    <dbReference type="NCBI Taxonomy" id="1421715"/>
    <lineage>
        <taxon>Eukaryota</taxon>
        <taxon>Metazoa</taxon>
        <taxon>Ecdysozoa</taxon>
        <taxon>Arthropoda</taxon>
        <taxon>Hexapoda</taxon>
        <taxon>Insecta</taxon>
        <taxon>Pterygota</taxon>
        <taxon>Neoptera</taxon>
        <taxon>Endopterygota</taxon>
        <taxon>Coleoptera</taxon>
        <taxon>Polyphaga</taxon>
        <taxon>Elateriformia</taxon>
        <taxon>Elateroidea</taxon>
        <taxon>Lampyridae</taxon>
        <taxon>Luciolinae</taxon>
        <taxon>Aquatica</taxon>
    </lineage>
</organism>
<evidence type="ECO:0000256" key="8">
    <source>
        <dbReference type="ARBA" id="ARBA00022737"/>
    </source>
</evidence>
<dbReference type="SMART" id="SM00365">
    <property type="entry name" value="LRR_SD22"/>
    <property type="match status" value="4"/>
</dbReference>
<evidence type="ECO:0000256" key="10">
    <source>
        <dbReference type="ARBA" id="ARBA00023065"/>
    </source>
</evidence>
<reference evidence="17" key="1">
    <citation type="submission" date="2023-01" db="EMBL/GenBank/DDBJ databases">
        <title>Key to firefly adult light organ development and bioluminescence: homeobox transcription factors regulate luciferase expression and transportation to peroxisome.</title>
        <authorList>
            <person name="Fu X."/>
        </authorList>
    </citation>
    <scope>NUCLEOTIDE SEQUENCE [LARGE SCALE GENOMIC DNA]</scope>
</reference>
<keyword evidence="11 14" id="KW-0472">Membrane</keyword>
<keyword evidence="6 14" id="KW-0812">Transmembrane</keyword>